<dbReference type="Pfam" id="PF00005">
    <property type="entry name" value="ABC_tran"/>
    <property type="match status" value="1"/>
</dbReference>
<evidence type="ECO:0000256" key="7">
    <source>
        <dbReference type="ARBA" id="ARBA00022989"/>
    </source>
</evidence>
<dbReference type="OrthoDB" id="9762778at2"/>
<comment type="subcellular location">
    <subcellularLocation>
        <location evidence="1">Cell membrane</location>
        <topology evidence="1">Multi-pass membrane protein</topology>
    </subcellularLocation>
</comment>
<dbReference type="GO" id="GO:0005886">
    <property type="term" value="C:plasma membrane"/>
    <property type="evidence" value="ECO:0007669"/>
    <property type="project" value="UniProtKB-SubCell"/>
</dbReference>
<dbReference type="Gene3D" id="1.20.1560.10">
    <property type="entry name" value="ABC transporter type 1, transmembrane domain"/>
    <property type="match status" value="1"/>
</dbReference>
<dbReference type="PROSITE" id="PS00211">
    <property type="entry name" value="ABC_TRANSPORTER_1"/>
    <property type="match status" value="1"/>
</dbReference>
<dbReference type="EMBL" id="ACZL01000021">
    <property type="protein sequence ID" value="EHI55520.1"/>
    <property type="molecule type" value="Genomic_DNA"/>
</dbReference>
<keyword evidence="3" id="KW-1003">Cell membrane</keyword>
<protein>
    <recommendedName>
        <fullName evidence="14">ABC transporter</fullName>
    </recommendedName>
</protein>
<dbReference type="SUPFAM" id="SSF52540">
    <property type="entry name" value="P-loop containing nucleoside triphosphate hydrolases"/>
    <property type="match status" value="1"/>
</dbReference>
<keyword evidence="2" id="KW-0813">Transport</keyword>
<dbReference type="SMART" id="SM00382">
    <property type="entry name" value="AAA"/>
    <property type="match status" value="1"/>
</dbReference>
<dbReference type="PROSITE" id="PS50929">
    <property type="entry name" value="ABC_TM1F"/>
    <property type="match status" value="1"/>
</dbReference>
<accession>G5GI45</accession>
<dbReference type="AlphaFoldDB" id="G5GI45"/>
<evidence type="ECO:0000256" key="9">
    <source>
        <dbReference type="SAM" id="Phobius"/>
    </source>
</evidence>
<keyword evidence="8 9" id="KW-0472">Membrane</keyword>
<keyword evidence="13" id="KW-1185">Reference proteome</keyword>
<evidence type="ECO:0000256" key="3">
    <source>
        <dbReference type="ARBA" id="ARBA00022475"/>
    </source>
</evidence>
<dbReference type="GO" id="GO:0034040">
    <property type="term" value="F:ATPase-coupled lipid transmembrane transporter activity"/>
    <property type="evidence" value="ECO:0007669"/>
    <property type="project" value="TreeGrafter"/>
</dbReference>
<dbReference type="PATRIC" id="fig|679200.3.peg.1316"/>
<dbReference type="eggNOG" id="COG1132">
    <property type="taxonomic scope" value="Bacteria"/>
</dbReference>
<feature type="domain" description="ABC transporter" evidence="10">
    <location>
        <begin position="338"/>
        <end position="571"/>
    </location>
</feature>
<dbReference type="PROSITE" id="PS50893">
    <property type="entry name" value="ABC_TRANSPORTER_2"/>
    <property type="match status" value="1"/>
</dbReference>
<dbReference type="Pfam" id="PF00664">
    <property type="entry name" value="ABC_membrane"/>
    <property type="match status" value="1"/>
</dbReference>
<sequence>MIELIKKLYIIAGKESSRISKMLFFEVLKSVFEGTGVGAVMFLLLRVFQNIFDHRAVVMQDIYVLSGVALLGVSGKILCAYMADRNKFIASYNMGAQNRLYIGDKLKRTNMGYFGSNRLGNISGGLTTVIGELETVGINIIETLFVGVIQTVIMALFIFPFDAVTGIIILITLLAGMLSNVIFQKKADEMTRKLQSLKINLNATTLEYVKGISVIKSFGKGKEMIAELDGDILKNRKGFINVEKTVAPAALIFLAIFKLGVCAIIFSAVMRLCLGTIMPYKAVMLIVSSFMVFSGFEMAGSMQHVRGVAVQNLDAITKLRKLPTIPEGDITSLETARADVKNVKFSYEKQPLFDGISVVIPEGKTTAIVGGSGSGKTTLCNLISRFWDVDGGEILIDNKNIKEFKYDSLLSEFTFVFQDVYLFDDTVKNNIKFGNPDAGDNEVIEVAKQAQCHDFIMKLPQGYDTVLQEGGSDLSGGERQRISIARAMLKPSKIVILDEATSSVDPENEEQLMLALNNLLKGKTVLVIAHKLETIQGADQIIVMDRGKIENVGTHKELLKKSDIYKKFISQREKAIKWAIEK</sequence>
<keyword evidence="5" id="KW-0547">Nucleotide-binding</keyword>
<dbReference type="GO" id="GO:0140359">
    <property type="term" value="F:ABC-type transporter activity"/>
    <property type="evidence" value="ECO:0007669"/>
    <property type="project" value="InterPro"/>
</dbReference>
<dbReference type="RefSeq" id="WP_005540716.1">
    <property type="nucleotide sequence ID" value="NZ_JH378832.1"/>
</dbReference>
<dbReference type="Gene3D" id="3.40.50.300">
    <property type="entry name" value="P-loop containing nucleotide triphosphate hydrolases"/>
    <property type="match status" value="1"/>
</dbReference>
<evidence type="ECO:0000256" key="4">
    <source>
        <dbReference type="ARBA" id="ARBA00022692"/>
    </source>
</evidence>
<keyword evidence="7 9" id="KW-1133">Transmembrane helix</keyword>
<dbReference type="PANTHER" id="PTHR24221:SF397">
    <property type="entry name" value="ABC TRANSPORTER, ATP-BINDING TRANSMEMBRANE PROTEIN"/>
    <property type="match status" value="1"/>
</dbReference>
<dbReference type="InterPro" id="IPR039421">
    <property type="entry name" value="Type_1_exporter"/>
</dbReference>
<feature type="transmembrane region" description="Helical" evidence="9">
    <location>
        <begin position="23"/>
        <end position="42"/>
    </location>
</feature>
<dbReference type="InterPro" id="IPR027417">
    <property type="entry name" value="P-loop_NTPase"/>
</dbReference>
<feature type="transmembrane region" description="Helical" evidence="9">
    <location>
        <begin position="164"/>
        <end position="183"/>
    </location>
</feature>
<keyword evidence="6" id="KW-0067">ATP-binding</keyword>
<dbReference type="SUPFAM" id="SSF90123">
    <property type="entry name" value="ABC transporter transmembrane region"/>
    <property type="match status" value="1"/>
</dbReference>
<dbReference type="PANTHER" id="PTHR24221">
    <property type="entry name" value="ATP-BINDING CASSETTE SUB-FAMILY B"/>
    <property type="match status" value="1"/>
</dbReference>
<dbReference type="GO" id="GO:0016887">
    <property type="term" value="F:ATP hydrolysis activity"/>
    <property type="evidence" value="ECO:0007669"/>
    <property type="project" value="InterPro"/>
</dbReference>
<feature type="transmembrane region" description="Helical" evidence="9">
    <location>
        <begin position="62"/>
        <end position="83"/>
    </location>
</feature>
<feature type="transmembrane region" description="Helical" evidence="9">
    <location>
        <begin position="136"/>
        <end position="158"/>
    </location>
</feature>
<dbReference type="Proteomes" id="UP000003011">
    <property type="component" value="Unassembled WGS sequence"/>
</dbReference>
<proteinExistence type="predicted"/>
<dbReference type="HOGENOM" id="CLU_000604_84_9_9"/>
<organism evidence="12 13">
    <name type="scientific">Johnsonella ignava ATCC 51276</name>
    <dbReference type="NCBI Taxonomy" id="679200"/>
    <lineage>
        <taxon>Bacteria</taxon>
        <taxon>Bacillati</taxon>
        <taxon>Bacillota</taxon>
        <taxon>Clostridia</taxon>
        <taxon>Lachnospirales</taxon>
        <taxon>Lachnospiraceae</taxon>
        <taxon>Johnsonella</taxon>
    </lineage>
</organism>
<evidence type="ECO:0000259" key="10">
    <source>
        <dbReference type="PROSITE" id="PS50893"/>
    </source>
</evidence>
<dbReference type="STRING" id="679200.HMPREF9333_01235"/>
<evidence type="ECO:0000256" key="6">
    <source>
        <dbReference type="ARBA" id="ARBA00022840"/>
    </source>
</evidence>
<evidence type="ECO:0000259" key="11">
    <source>
        <dbReference type="PROSITE" id="PS50929"/>
    </source>
</evidence>
<dbReference type="FunFam" id="3.40.50.300:FF:000221">
    <property type="entry name" value="Multidrug ABC transporter ATP-binding protein"/>
    <property type="match status" value="1"/>
</dbReference>
<evidence type="ECO:0000256" key="1">
    <source>
        <dbReference type="ARBA" id="ARBA00004651"/>
    </source>
</evidence>
<reference evidence="12 13" key="1">
    <citation type="submission" date="2011-08" db="EMBL/GenBank/DDBJ databases">
        <title>The Genome Sequence of Johnsonella ignava ATCC 51276.</title>
        <authorList>
            <consortium name="The Broad Institute Genome Sequencing Platform"/>
            <person name="Earl A."/>
            <person name="Ward D."/>
            <person name="Feldgarden M."/>
            <person name="Gevers D."/>
            <person name="Izard J."/>
            <person name="Blanton J.M."/>
            <person name="Baranova O.V."/>
            <person name="Dewhirst F.E."/>
            <person name="Young S.K."/>
            <person name="Zeng Q."/>
            <person name="Gargeya S."/>
            <person name="Fitzgerald M."/>
            <person name="Haas B."/>
            <person name="Abouelleil A."/>
            <person name="Alvarado L."/>
            <person name="Arachchi H.M."/>
            <person name="Berlin A."/>
            <person name="Brown A."/>
            <person name="Chapman S.B."/>
            <person name="Chen Z."/>
            <person name="Dunbar C."/>
            <person name="Freedman E."/>
            <person name="Gearin G."/>
            <person name="Gellesch M."/>
            <person name="Goldberg J."/>
            <person name="Griggs A."/>
            <person name="Gujja S."/>
            <person name="Heiman D."/>
            <person name="Howarth C."/>
            <person name="Larson L."/>
            <person name="Lui A."/>
            <person name="MacDonald P.J.P."/>
            <person name="Montmayeur A."/>
            <person name="Murphy C."/>
            <person name="Neiman D."/>
            <person name="Pearson M."/>
            <person name="Priest M."/>
            <person name="Roberts A."/>
            <person name="Saif S."/>
            <person name="Shea T."/>
            <person name="Shenoy N."/>
            <person name="Sisk P."/>
            <person name="Stolte C."/>
            <person name="Sykes S."/>
            <person name="Wortman J."/>
            <person name="Nusbaum C."/>
            <person name="Birren B."/>
        </authorList>
    </citation>
    <scope>NUCLEOTIDE SEQUENCE [LARGE SCALE GENOMIC DNA]</scope>
    <source>
        <strain evidence="12 13">ATCC 51276</strain>
    </source>
</reference>
<gene>
    <name evidence="12" type="ORF">HMPREF9333_01235</name>
</gene>
<evidence type="ECO:0008006" key="14">
    <source>
        <dbReference type="Google" id="ProtNLM"/>
    </source>
</evidence>
<dbReference type="InterPro" id="IPR003593">
    <property type="entry name" value="AAA+_ATPase"/>
</dbReference>
<dbReference type="InterPro" id="IPR003439">
    <property type="entry name" value="ABC_transporter-like_ATP-bd"/>
</dbReference>
<keyword evidence="4 9" id="KW-0812">Transmembrane</keyword>
<evidence type="ECO:0000256" key="5">
    <source>
        <dbReference type="ARBA" id="ARBA00022741"/>
    </source>
</evidence>
<name>G5GI45_9FIRM</name>
<evidence type="ECO:0000313" key="12">
    <source>
        <dbReference type="EMBL" id="EHI55520.1"/>
    </source>
</evidence>
<evidence type="ECO:0000313" key="13">
    <source>
        <dbReference type="Proteomes" id="UP000003011"/>
    </source>
</evidence>
<dbReference type="InterPro" id="IPR017871">
    <property type="entry name" value="ABC_transporter-like_CS"/>
</dbReference>
<dbReference type="InterPro" id="IPR036640">
    <property type="entry name" value="ABC1_TM_sf"/>
</dbReference>
<evidence type="ECO:0000256" key="2">
    <source>
        <dbReference type="ARBA" id="ARBA00022448"/>
    </source>
</evidence>
<dbReference type="GO" id="GO:0005524">
    <property type="term" value="F:ATP binding"/>
    <property type="evidence" value="ECO:0007669"/>
    <property type="project" value="UniProtKB-KW"/>
</dbReference>
<evidence type="ECO:0000256" key="8">
    <source>
        <dbReference type="ARBA" id="ARBA00023136"/>
    </source>
</evidence>
<comment type="caution">
    <text evidence="12">The sequence shown here is derived from an EMBL/GenBank/DDBJ whole genome shotgun (WGS) entry which is preliminary data.</text>
</comment>
<dbReference type="InterPro" id="IPR011527">
    <property type="entry name" value="ABC1_TM_dom"/>
</dbReference>
<feature type="transmembrane region" description="Helical" evidence="9">
    <location>
        <begin position="246"/>
        <end position="266"/>
    </location>
</feature>
<feature type="domain" description="ABC transmembrane type-1" evidence="11">
    <location>
        <begin position="34"/>
        <end position="304"/>
    </location>
</feature>